<dbReference type="RefSeq" id="WP_163112496.1">
    <property type="nucleotide sequence ID" value="NZ_JAAAWP010000010.1"/>
</dbReference>
<feature type="chain" id="PRO_5026797126" evidence="7">
    <location>
        <begin position="27"/>
        <end position="1035"/>
    </location>
</feature>
<proteinExistence type="predicted"/>
<dbReference type="InterPro" id="IPR013784">
    <property type="entry name" value="Carb-bd-like_fold"/>
</dbReference>
<keyword evidence="2" id="KW-0813">Transport</keyword>
<feature type="domain" description="TonB-dependent receptor plug" evidence="8">
    <location>
        <begin position="149"/>
        <end position="237"/>
    </location>
</feature>
<evidence type="ECO:0000313" key="10">
    <source>
        <dbReference type="EMBL" id="NDW22769.1"/>
    </source>
</evidence>
<keyword evidence="11" id="KW-1185">Reference proteome</keyword>
<gene>
    <name evidence="10" type="ORF">GTW09_14665</name>
</gene>
<keyword evidence="3" id="KW-1134">Transmembrane beta strand</keyword>
<keyword evidence="6" id="KW-0998">Cell outer membrane</keyword>
<dbReference type="AlphaFoldDB" id="A0A6L9MWY1"/>
<dbReference type="GO" id="GO:0009279">
    <property type="term" value="C:cell outer membrane"/>
    <property type="evidence" value="ECO:0007669"/>
    <property type="project" value="UniProtKB-SubCell"/>
</dbReference>
<dbReference type="Gene3D" id="2.40.170.20">
    <property type="entry name" value="TonB-dependent receptor, beta-barrel domain"/>
    <property type="match status" value="1"/>
</dbReference>
<sequence length="1035" mass="114153">MNFKTKLSRVAIAVAVTAGLSSAAMAQVTTSAMTGQIVGPQGSPAAGTQITIIHTPSGSTKTVTVNESGQFNAKGLRVGGPYTVMIDSDKFEDKTITDLYVDLGEELPINVALSAQGQDIERISVTGSQISSVYFGKSSPAANFDLSDLQKVPAINRNINDVIRVDPRLYVDEGGSDGIQCAGKNPRFNSLTVDGVRQNDLFGLNGNGYPTERQPFPFDSIQGVTVELAPFEVIYGGFTACNINAVTKSGTNEIHGSVFVDYTSDSMRGDSLQGEDVELGSFDEVRYGFEIGAPLIKDKLFIYAAYETFQGSNLFNRGPIGSGALNTVDVTQGELDEIVQIANDLYGFQTGTIPTSLDNEDDKILIKLDWNINDSHRAEFAYNYNDGNNFTQSDGDGNEFEFQEHLYERGTEMQSYAASFYSDWTDKFSTELRINYLDVDNRQISLAGDGTVGGNDFGEVQVELTGREGLDNVTVYLGSDDSRQANDLNYDQLSLIFRGFYYFDNGHTLTFGYERDDLDVFNLFVQHTETELRFDGIDNFRAGLPSRYEYNGIITGDVNDAGDLSDAAANWGYQINAAYVQDEFYLTDDLRVTAGLRYEWYTTSDAPDENPGFVQEYGFSNSTNLDGVGLIQPRLGLNYTLSDATEIRGGVGLFSGGNPNVWLSNNFSNTNTLQTGIRGRSFGYTDGSRSLFDDDINYLQVEDGAPVGPGYGVPQDMAEAARLGNGSNFELNYLDPDFDIPSEWKFALGMTHVTENDYVFEADIIYSIFQDSAIVLRGDLEETAERTDTANGDIATGYIVYDSPRSATFVLTNADPDPTALSISGSMSKSWDNGIQVTTGYNYNDAEDVQPMNSSVAFSNYQNRAFTNPNEQVVATSDWNIEHRFTVDFRYTHEFIAGYETSFSLFGVIQSGNVYSLVRDDRREVGGRVRDNQTFGFTPFLDNGNILPIGGQRNGETAPWWSKIDLAVYQDLPTFNVDHSANAFFVIDNFTNLLNDDWGVLEEASNTVFNNVDNRTFVNGDTSLWTMRVGVNYRF</sequence>
<keyword evidence="4" id="KW-0812">Transmembrane</keyword>
<dbReference type="Gene3D" id="2.170.130.10">
    <property type="entry name" value="TonB-dependent receptor, plug domain"/>
    <property type="match status" value="1"/>
</dbReference>
<dbReference type="Pfam" id="PF25183">
    <property type="entry name" value="OMP_b-brl_4"/>
    <property type="match status" value="2"/>
</dbReference>
<dbReference type="InterPro" id="IPR057601">
    <property type="entry name" value="Oar-like_b-barrel"/>
</dbReference>
<dbReference type="InterPro" id="IPR012910">
    <property type="entry name" value="Plug_dom"/>
</dbReference>
<keyword evidence="5" id="KW-0472">Membrane</keyword>
<dbReference type="SUPFAM" id="SSF56935">
    <property type="entry name" value="Porins"/>
    <property type="match status" value="1"/>
</dbReference>
<dbReference type="PANTHER" id="PTHR30069">
    <property type="entry name" value="TONB-DEPENDENT OUTER MEMBRANE RECEPTOR"/>
    <property type="match status" value="1"/>
</dbReference>
<evidence type="ECO:0000256" key="3">
    <source>
        <dbReference type="ARBA" id="ARBA00022452"/>
    </source>
</evidence>
<evidence type="ECO:0000256" key="7">
    <source>
        <dbReference type="SAM" id="SignalP"/>
    </source>
</evidence>
<dbReference type="Proteomes" id="UP000478837">
    <property type="component" value="Unassembled WGS sequence"/>
</dbReference>
<feature type="domain" description="TonB-dependent transporter Oar-like beta-barrel" evidence="9">
    <location>
        <begin position="246"/>
        <end position="311"/>
    </location>
</feature>
<evidence type="ECO:0000256" key="2">
    <source>
        <dbReference type="ARBA" id="ARBA00022448"/>
    </source>
</evidence>
<dbReference type="Pfam" id="PF13620">
    <property type="entry name" value="CarboxypepD_reg"/>
    <property type="match status" value="1"/>
</dbReference>
<evidence type="ECO:0000259" key="8">
    <source>
        <dbReference type="Pfam" id="PF07715"/>
    </source>
</evidence>
<evidence type="ECO:0000256" key="5">
    <source>
        <dbReference type="ARBA" id="ARBA00023136"/>
    </source>
</evidence>
<reference evidence="10 11" key="1">
    <citation type="submission" date="2020-01" db="EMBL/GenBank/DDBJ databases">
        <title>Genomes of bacteria type strains.</title>
        <authorList>
            <person name="Chen J."/>
            <person name="Zhu S."/>
            <person name="Yang J."/>
        </authorList>
    </citation>
    <scope>NUCLEOTIDE SEQUENCE [LARGE SCALE GENOMIC DNA]</scope>
    <source>
        <strain evidence="10 11">LMG 22958</strain>
    </source>
</reference>
<name>A0A6L9MWY1_9ALTE</name>
<evidence type="ECO:0000256" key="1">
    <source>
        <dbReference type="ARBA" id="ARBA00004571"/>
    </source>
</evidence>
<comment type="caution">
    <text evidence="10">The sequence shown here is derived from an EMBL/GenBank/DDBJ whole genome shotgun (WGS) entry which is preliminary data.</text>
</comment>
<evidence type="ECO:0000256" key="4">
    <source>
        <dbReference type="ARBA" id="ARBA00022692"/>
    </source>
</evidence>
<dbReference type="GO" id="GO:0030246">
    <property type="term" value="F:carbohydrate binding"/>
    <property type="evidence" value="ECO:0007669"/>
    <property type="project" value="InterPro"/>
</dbReference>
<dbReference type="EMBL" id="JAAAWP010000010">
    <property type="protein sequence ID" value="NDW22769.1"/>
    <property type="molecule type" value="Genomic_DNA"/>
</dbReference>
<organism evidence="10 11">
    <name type="scientific">Alteromonas hispanica</name>
    <dbReference type="NCBI Taxonomy" id="315421"/>
    <lineage>
        <taxon>Bacteria</taxon>
        <taxon>Pseudomonadati</taxon>
        <taxon>Pseudomonadota</taxon>
        <taxon>Gammaproteobacteria</taxon>
        <taxon>Alteromonadales</taxon>
        <taxon>Alteromonadaceae</taxon>
        <taxon>Alteromonas/Salinimonas group</taxon>
        <taxon>Alteromonas</taxon>
    </lineage>
</organism>
<evidence type="ECO:0000313" key="11">
    <source>
        <dbReference type="Proteomes" id="UP000478837"/>
    </source>
</evidence>
<comment type="subcellular location">
    <subcellularLocation>
        <location evidence="1">Cell outer membrane</location>
        <topology evidence="1">Multi-pass membrane protein</topology>
    </subcellularLocation>
</comment>
<evidence type="ECO:0000256" key="6">
    <source>
        <dbReference type="ARBA" id="ARBA00023237"/>
    </source>
</evidence>
<feature type="signal peptide" evidence="7">
    <location>
        <begin position="1"/>
        <end position="26"/>
    </location>
</feature>
<dbReference type="InterPro" id="IPR036942">
    <property type="entry name" value="Beta-barrel_TonB_sf"/>
</dbReference>
<accession>A0A6L9MWY1</accession>
<dbReference type="GO" id="GO:0015344">
    <property type="term" value="F:siderophore uptake transmembrane transporter activity"/>
    <property type="evidence" value="ECO:0007669"/>
    <property type="project" value="TreeGrafter"/>
</dbReference>
<dbReference type="Pfam" id="PF07715">
    <property type="entry name" value="Plug"/>
    <property type="match status" value="1"/>
</dbReference>
<protein>
    <submittedName>
        <fullName evidence="10">Cell envelope biogenesis protein OmpA</fullName>
    </submittedName>
</protein>
<dbReference type="SUPFAM" id="SSF49452">
    <property type="entry name" value="Starch-binding domain-like"/>
    <property type="match status" value="1"/>
</dbReference>
<dbReference type="InterPro" id="IPR039426">
    <property type="entry name" value="TonB-dep_rcpt-like"/>
</dbReference>
<dbReference type="Gene3D" id="2.60.40.1120">
    <property type="entry name" value="Carboxypeptidase-like, regulatory domain"/>
    <property type="match status" value="1"/>
</dbReference>
<feature type="domain" description="TonB-dependent transporter Oar-like beta-barrel" evidence="9">
    <location>
        <begin position="354"/>
        <end position="897"/>
    </location>
</feature>
<keyword evidence="7" id="KW-0732">Signal</keyword>
<dbReference type="GO" id="GO:0044718">
    <property type="term" value="P:siderophore transmembrane transport"/>
    <property type="evidence" value="ECO:0007669"/>
    <property type="project" value="TreeGrafter"/>
</dbReference>
<dbReference type="PANTHER" id="PTHR30069:SF46">
    <property type="entry name" value="OAR PROTEIN"/>
    <property type="match status" value="1"/>
</dbReference>
<evidence type="ECO:0000259" key="9">
    <source>
        <dbReference type="Pfam" id="PF25183"/>
    </source>
</evidence>
<dbReference type="InterPro" id="IPR037066">
    <property type="entry name" value="Plug_dom_sf"/>
</dbReference>